<dbReference type="OrthoDB" id="9999829at2759"/>
<name>H3AT23_LATCH</name>
<dbReference type="RefSeq" id="XP_064420172.1">
    <property type="nucleotide sequence ID" value="XM_064564102.1"/>
</dbReference>
<dbReference type="AlphaFoldDB" id="H3AT23"/>
<dbReference type="Proteomes" id="UP000008672">
    <property type="component" value="Unassembled WGS sequence"/>
</dbReference>
<reference evidence="1" key="3">
    <citation type="submission" date="2025-09" db="UniProtKB">
        <authorList>
            <consortium name="Ensembl"/>
        </authorList>
    </citation>
    <scope>IDENTIFICATION</scope>
</reference>
<dbReference type="GO" id="GO:0036126">
    <property type="term" value="C:sperm flagellum"/>
    <property type="evidence" value="ECO:0007669"/>
    <property type="project" value="TreeGrafter"/>
</dbReference>
<reference evidence="2" key="1">
    <citation type="submission" date="2011-08" db="EMBL/GenBank/DDBJ databases">
        <title>The draft genome of Latimeria chalumnae.</title>
        <authorList>
            <person name="Di Palma F."/>
            <person name="Alfoldi J."/>
            <person name="Johnson J."/>
            <person name="Berlin A."/>
            <person name="Gnerre S."/>
            <person name="Jaffe D."/>
            <person name="MacCallum I."/>
            <person name="Young S."/>
            <person name="Walker B.J."/>
            <person name="Lander E."/>
            <person name="Lindblad-Toh K."/>
        </authorList>
    </citation>
    <scope>NUCLEOTIDE SEQUENCE [LARGE SCALE GENOMIC DNA]</scope>
    <source>
        <strain evidence="2">Wild caught</strain>
    </source>
</reference>
<dbReference type="OMA" id="EHHCYNS"/>
<dbReference type="InParanoid" id="H3AT23"/>
<protein>
    <submittedName>
        <fullName evidence="1">Sperm acrosome associated 9</fullName>
    </submittedName>
</protein>
<dbReference type="PANTHER" id="PTHR32455">
    <property type="entry name" value="SPERM ACROSOME-ASSOCIATED PROTEIN 9"/>
    <property type="match status" value="1"/>
</dbReference>
<dbReference type="HOGENOM" id="CLU_100443_0_0_1"/>
<organism evidence="1 2">
    <name type="scientific">Latimeria chalumnae</name>
    <name type="common">Coelacanth</name>
    <dbReference type="NCBI Taxonomy" id="7897"/>
    <lineage>
        <taxon>Eukaryota</taxon>
        <taxon>Metazoa</taxon>
        <taxon>Chordata</taxon>
        <taxon>Craniata</taxon>
        <taxon>Vertebrata</taxon>
        <taxon>Euteleostomi</taxon>
        <taxon>Coelacanthiformes</taxon>
        <taxon>Coelacanthidae</taxon>
        <taxon>Latimeria</taxon>
    </lineage>
</organism>
<dbReference type="KEGG" id="lcm:102365552"/>
<dbReference type="FunCoup" id="H3AT23">
    <property type="interactions" value="37"/>
</dbReference>
<dbReference type="Ensembl" id="ENSLACT00000012888.2">
    <property type="protein sequence ID" value="ENSLACP00000012794.2"/>
    <property type="gene ID" value="ENSLACG00000011271.2"/>
</dbReference>
<dbReference type="GeneTree" id="ENSGT00390000007746"/>
<dbReference type="CTD" id="11092"/>
<dbReference type="STRING" id="7897.ENSLACP00000012794"/>
<keyword evidence="2" id="KW-1185">Reference proteome</keyword>
<dbReference type="Bgee" id="ENSLACG00000011271">
    <property type="expression patterns" value="Expressed in pectoral fin and 5 other cell types or tissues"/>
</dbReference>
<dbReference type="EMBL" id="AFYH01037916">
    <property type="status" value="NOT_ANNOTATED_CDS"/>
    <property type="molecule type" value="Genomic_DNA"/>
</dbReference>
<reference evidence="1" key="2">
    <citation type="submission" date="2025-08" db="UniProtKB">
        <authorList>
            <consortium name="Ensembl"/>
        </authorList>
    </citation>
    <scope>IDENTIFICATION</scope>
</reference>
<dbReference type="GO" id="GO:0097546">
    <property type="term" value="C:ciliary base"/>
    <property type="evidence" value="ECO:0007669"/>
    <property type="project" value="TreeGrafter"/>
</dbReference>
<dbReference type="PANTHER" id="PTHR32455:SF1">
    <property type="entry name" value="SPERM ACROSOME-ASSOCIATED PROTEIN 9"/>
    <property type="match status" value="1"/>
</dbReference>
<dbReference type="Pfam" id="PF15120">
    <property type="entry name" value="SPACA9"/>
    <property type="match status" value="1"/>
</dbReference>
<dbReference type="InterPro" id="IPR027818">
    <property type="entry name" value="SPACA9"/>
</dbReference>
<dbReference type="GO" id="GO:0001669">
    <property type="term" value="C:acrosomal vesicle"/>
    <property type="evidence" value="ECO:0007669"/>
    <property type="project" value="TreeGrafter"/>
</dbReference>
<accession>H3AT23</accession>
<proteinExistence type="predicted"/>
<sequence>MNDVTDALKSLELRCRLFKQQQFIFIGALEHVREQAHDQTSIVSSLRQVQDYLDQFCNNRTDRRIIMMFLDICKDLNELCTKLISLTANSSVPSENLEKCKDLLNPSMDISCIRAKFPHDEVNHLSCNEARNHYGGVISLIPIVLDCIKEGISNMEKSSRIGMRTQKNAAPTQNANSCPEEKPAFLATGTQTALTSQPPGVFTNPKYTTHKIVNGGSRPAWKPAGKTEGF</sequence>
<dbReference type="GeneID" id="102365552"/>
<evidence type="ECO:0000313" key="1">
    <source>
        <dbReference type="Ensembl" id="ENSLACP00000012794.2"/>
    </source>
</evidence>
<dbReference type="eggNOG" id="ENOG502QQV9">
    <property type="taxonomic scope" value="Eukaryota"/>
</dbReference>
<evidence type="ECO:0000313" key="2">
    <source>
        <dbReference type="Proteomes" id="UP000008672"/>
    </source>
</evidence>
<gene>
    <name evidence="1" type="primary">SPACA9</name>
</gene>